<evidence type="ECO:0000256" key="2">
    <source>
        <dbReference type="ARBA" id="ARBA00022448"/>
    </source>
</evidence>
<evidence type="ECO:0000256" key="1">
    <source>
        <dbReference type="ARBA" id="ARBA00011028"/>
    </source>
</evidence>
<sequence>MKKILFAVALCSALFGKPLVTTTILPTQYFVEQIAGDTLEVEALVGKGADPHTYEPKPNQMKSVEKSELHFAVGMEFDEIWLPRLKKQFPNLEIVQTQKGIEKIAMAPHSHAHHDHDHNDHDSIEAISDNHHDEHHHHNHEGHDHAHHHDHDHSGLDPHVWLDPVLVKTQAKNILDALKVKYPENSKIYDENYAKFIKVLDELDSDIKQKLSNLKTNKFVVYHPSWGYFAKRYNLVQISIEIEGKEPKPADLKELIDEIKEESIKVVFVVPQFSKKSAKVIASEANANVVEIDQLPKEWLDEMKKTVSVFEKALK</sequence>
<evidence type="ECO:0000313" key="5">
    <source>
        <dbReference type="EMBL" id="QOQ87868.1"/>
    </source>
</evidence>
<keyword evidence="3" id="KW-0732">Signal</keyword>
<dbReference type="Pfam" id="PF01297">
    <property type="entry name" value="ZnuA"/>
    <property type="match status" value="1"/>
</dbReference>
<evidence type="ECO:0000313" key="6">
    <source>
        <dbReference type="Proteomes" id="UP000594749"/>
    </source>
</evidence>
<protein>
    <submittedName>
        <fullName evidence="5">Zinc ABC transporter substrate-binding protein</fullName>
    </submittedName>
</protein>
<dbReference type="OrthoDB" id="9810636at2"/>
<dbReference type="Proteomes" id="UP000594749">
    <property type="component" value="Chromosome"/>
</dbReference>
<dbReference type="PANTHER" id="PTHR42953">
    <property type="entry name" value="HIGH-AFFINITY ZINC UPTAKE SYSTEM PROTEIN ZNUA-RELATED"/>
    <property type="match status" value="1"/>
</dbReference>
<dbReference type="GO" id="GO:0046872">
    <property type="term" value="F:metal ion binding"/>
    <property type="evidence" value="ECO:0007669"/>
    <property type="project" value="InterPro"/>
</dbReference>
<keyword evidence="2" id="KW-0813">Transport</keyword>
<feature type="compositionally biased region" description="Basic and acidic residues" evidence="4">
    <location>
        <begin position="141"/>
        <end position="154"/>
    </location>
</feature>
<feature type="region of interest" description="Disordered" evidence="4">
    <location>
        <begin position="132"/>
        <end position="154"/>
    </location>
</feature>
<gene>
    <name evidence="5" type="ORF">IMC76_03450</name>
</gene>
<dbReference type="PANTHER" id="PTHR42953:SF3">
    <property type="entry name" value="HIGH-AFFINITY ZINC UPTAKE SYSTEM PROTEIN ZNUA"/>
    <property type="match status" value="1"/>
</dbReference>
<keyword evidence="6" id="KW-1185">Reference proteome</keyword>
<dbReference type="EMBL" id="CP063078">
    <property type="protein sequence ID" value="QOQ87868.1"/>
    <property type="molecule type" value="Genomic_DNA"/>
</dbReference>
<dbReference type="GO" id="GO:0030001">
    <property type="term" value="P:metal ion transport"/>
    <property type="evidence" value="ECO:0007669"/>
    <property type="project" value="InterPro"/>
</dbReference>
<dbReference type="SUPFAM" id="SSF53807">
    <property type="entry name" value="Helical backbone' metal receptor"/>
    <property type="match status" value="1"/>
</dbReference>
<dbReference type="Gene3D" id="3.40.50.1980">
    <property type="entry name" value="Nitrogenase molybdenum iron protein domain"/>
    <property type="match status" value="3"/>
</dbReference>
<proteinExistence type="inferred from homology"/>
<dbReference type="RefSeq" id="WP_025802250.1">
    <property type="nucleotide sequence ID" value="NZ_CP053842.1"/>
</dbReference>
<evidence type="ECO:0000256" key="4">
    <source>
        <dbReference type="SAM" id="MobiDB-lite"/>
    </source>
</evidence>
<dbReference type="AlphaFoldDB" id="A0A7M1LH27"/>
<comment type="similarity">
    <text evidence="1">Belongs to the bacterial solute-binding protein 9 family.</text>
</comment>
<organism evidence="5 6">
    <name type="scientific">Campylobacter corcagiensis</name>
    <dbReference type="NCBI Taxonomy" id="1448857"/>
    <lineage>
        <taxon>Bacteria</taxon>
        <taxon>Pseudomonadati</taxon>
        <taxon>Campylobacterota</taxon>
        <taxon>Epsilonproteobacteria</taxon>
        <taxon>Campylobacterales</taxon>
        <taxon>Campylobacteraceae</taxon>
        <taxon>Campylobacter</taxon>
    </lineage>
</organism>
<accession>A0A7M1LH27</accession>
<dbReference type="InterPro" id="IPR050492">
    <property type="entry name" value="Bact_metal-bind_prot9"/>
</dbReference>
<dbReference type="InterPro" id="IPR006127">
    <property type="entry name" value="ZnuA-like"/>
</dbReference>
<reference evidence="5 6" key="1">
    <citation type="submission" date="2020-10" db="EMBL/GenBank/DDBJ databases">
        <title>Campylobacter and Helicobacter PacBio genomes.</title>
        <authorList>
            <person name="Lane C."/>
        </authorList>
    </citation>
    <scope>NUCLEOTIDE SEQUENCE [LARGE SCALE GENOMIC DNA]</scope>
    <source>
        <strain evidence="5 6">2016D-0077</strain>
    </source>
</reference>
<name>A0A7M1LH27_9BACT</name>
<evidence type="ECO:0000256" key="3">
    <source>
        <dbReference type="ARBA" id="ARBA00022729"/>
    </source>
</evidence>